<comment type="caution">
    <text evidence="1">The sequence shown here is derived from an EMBL/GenBank/DDBJ whole genome shotgun (WGS) entry which is preliminary data.</text>
</comment>
<keyword evidence="2" id="KW-1185">Reference proteome</keyword>
<evidence type="ECO:0000313" key="2">
    <source>
        <dbReference type="Proteomes" id="UP000317650"/>
    </source>
</evidence>
<organism evidence="1 2">
    <name type="scientific">Musa balbisiana</name>
    <name type="common">Banana</name>
    <dbReference type="NCBI Taxonomy" id="52838"/>
    <lineage>
        <taxon>Eukaryota</taxon>
        <taxon>Viridiplantae</taxon>
        <taxon>Streptophyta</taxon>
        <taxon>Embryophyta</taxon>
        <taxon>Tracheophyta</taxon>
        <taxon>Spermatophyta</taxon>
        <taxon>Magnoliopsida</taxon>
        <taxon>Liliopsida</taxon>
        <taxon>Zingiberales</taxon>
        <taxon>Musaceae</taxon>
        <taxon>Musa</taxon>
    </lineage>
</organism>
<sequence length="401" mass="43149">MAPPCFSLPWSASSSWPFAATRPAARVSGARLGSGGSPAFKSRWTIIAGLRGHPHPFRWPSCPAASRRRSARLDRLATLTLPLETIFRAHILRASLPSFLRSLLVGTGITPESPLIGRLCPPHSTLNVADTRSPAASPLLPPYPHSCTSTSATDQSPGPIPHDFGNLRMLSRAPPRPHRISGTIPASVGYMTLLADLDLAENLISVEIPAILGPCRAVLALLDSNRSRADTQLRFSAAWGSASLNLTCRDAGDAAYVGTGSQPQPPLEAHPVRLPFAHLDAASFTNNDCSAGGRCRLQVPSMEIHPAKSTFSSATAPCSHRPSLLRRHPSYFDRVNAFIDVSANAACTKLTFRLTAGRPSSAVRSQHGIQVADAPEPTGNLYDVRRRIYEFDTILKLWCID</sequence>
<dbReference type="EMBL" id="PYDT01002339">
    <property type="protein sequence ID" value="THU42157.1"/>
    <property type="molecule type" value="Genomic_DNA"/>
</dbReference>
<dbReference type="AlphaFoldDB" id="A0A4S8I2A5"/>
<gene>
    <name evidence="1" type="ORF">C4D60_Mb00t19370</name>
</gene>
<proteinExistence type="predicted"/>
<protein>
    <submittedName>
        <fullName evidence="1">Uncharacterized protein</fullName>
    </submittedName>
</protein>
<reference evidence="1 2" key="1">
    <citation type="journal article" date="2019" name="Nat. Plants">
        <title>Genome sequencing of Musa balbisiana reveals subgenome evolution and function divergence in polyploid bananas.</title>
        <authorList>
            <person name="Yao X."/>
        </authorList>
    </citation>
    <scope>NUCLEOTIDE SEQUENCE [LARGE SCALE GENOMIC DNA]</scope>
    <source>
        <strain evidence="2">cv. DH-PKW</strain>
        <tissue evidence="1">Leaves</tissue>
    </source>
</reference>
<evidence type="ECO:0000313" key="1">
    <source>
        <dbReference type="EMBL" id="THU42157.1"/>
    </source>
</evidence>
<dbReference type="STRING" id="52838.A0A4S8I2A5"/>
<dbReference type="Gene3D" id="3.80.10.10">
    <property type="entry name" value="Ribonuclease Inhibitor"/>
    <property type="match status" value="1"/>
</dbReference>
<dbReference type="Proteomes" id="UP000317650">
    <property type="component" value="Unassembled WGS sequence"/>
</dbReference>
<accession>A0A4S8I2A5</accession>
<name>A0A4S8I2A5_MUSBA</name>
<dbReference type="InterPro" id="IPR032675">
    <property type="entry name" value="LRR_dom_sf"/>
</dbReference>